<name>X0VDX3_9ZZZZ</name>
<evidence type="ECO:0000313" key="1">
    <source>
        <dbReference type="EMBL" id="GAG16374.1"/>
    </source>
</evidence>
<evidence type="ECO:0008006" key="2">
    <source>
        <dbReference type="Google" id="ProtNLM"/>
    </source>
</evidence>
<feature type="non-terminal residue" evidence="1">
    <location>
        <position position="211"/>
    </location>
</feature>
<protein>
    <recommendedName>
        <fullName evidence="2">Pyruvate phosphate dikinase AMP/ATP-binding domain-containing protein</fullName>
    </recommendedName>
</protein>
<proteinExistence type="predicted"/>
<dbReference type="SUPFAM" id="SSF56059">
    <property type="entry name" value="Glutathione synthetase ATP-binding domain-like"/>
    <property type="match status" value="1"/>
</dbReference>
<comment type="caution">
    <text evidence="1">The sequence shown here is derived from an EMBL/GenBank/DDBJ whole genome shotgun (WGS) entry which is preliminary data.</text>
</comment>
<accession>X0VDX3</accession>
<dbReference type="EMBL" id="BARS01033912">
    <property type="protein sequence ID" value="GAG16374.1"/>
    <property type="molecule type" value="Genomic_DNA"/>
</dbReference>
<reference evidence="1" key="1">
    <citation type="journal article" date="2014" name="Front. Microbiol.">
        <title>High frequency of phylogenetically diverse reductive dehalogenase-homologous genes in deep subseafloor sedimentary metagenomes.</title>
        <authorList>
            <person name="Kawai M."/>
            <person name="Futagami T."/>
            <person name="Toyoda A."/>
            <person name="Takaki Y."/>
            <person name="Nishi S."/>
            <person name="Hori S."/>
            <person name="Arai W."/>
            <person name="Tsubouchi T."/>
            <person name="Morono Y."/>
            <person name="Uchiyama I."/>
            <person name="Ito T."/>
            <person name="Fujiyama A."/>
            <person name="Inagaki F."/>
            <person name="Takami H."/>
        </authorList>
    </citation>
    <scope>NUCLEOTIDE SEQUENCE</scope>
    <source>
        <strain evidence="1">Expedition CK06-06</strain>
    </source>
</reference>
<gene>
    <name evidence="1" type="ORF">S01H1_52468</name>
</gene>
<dbReference type="AlphaFoldDB" id="X0VDX3"/>
<organism evidence="1">
    <name type="scientific">marine sediment metagenome</name>
    <dbReference type="NCBI Taxonomy" id="412755"/>
    <lineage>
        <taxon>unclassified sequences</taxon>
        <taxon>metagenomes</taxon>
        <taxon>ecological metagenomes</taxon>
    </lineage>
</organism>
<sequence length="211" mass="23580">MESSSVEELKARLSAAPFPKILERSLRASYRTLSGPRDVFVSVRADKSETRVLGEEELIYAVKGIWADHIARLTCSGREPLRESLSIFVQQVEQYEAEGRLLSSDPYASRVGMAVIEVDYQAGKEKLFFDKESGRLTKRLEIGTVKEQFSSETLASLVPWAVRIEEVLGGPQELRWGLCRGVLSFARIAPLYLSPRASVATKVWSRVSAVE</sequence>